<evidence type="ECO:0000259" key="5">
    <source>
        <dbReference type="PROSITE" id="PS51183"/>
    </source>
</evidence>
<feature type="compositionally biased region" description="Basic and acidic residues" evidence="3">
    <location>
        <begin position="911"/>
        <end position="932"/>
    </location>
</feature>
<dbReference type="GO" id="GO:0000785">
    <property type="term" value="C:chromatin"/>
    <property type="evidence" value="ECO:0007669"/>
    <property type="project" value="TreeGrafter"/>
</dbReference>
<feature type="region of interest" description="Disordered" evidence="3">
    <location>
        <begin position="273"/>
        <end position="300"/>
    </location>
</feature>
<dbReference type="Gene3D" id="1.10.150.60">
    <property type="entry name" value="ARID DNA-binding domain"/>
    <property type="match status" value="1"/>
</dbReference>
<evidence type="ECO:0000256" key="3">
    <source>
        <dbReference type="SAM" id="MobiDB-lite"/>
    </source>
</evidence>
<feature type="region of interest" description="Disordered" evidence="3">
    <location>
        <begin position="1081"/>
        <end position="1187"/>
    </location>
</feature>
<feature type="compositionally biased region" description="Polar residues" evidence="3">
    <location>
        <begin position="953"/>
        <end position="965"/>
    </location>
</feature>
<proteinExistence type="predicted"/>
<evidence type="ECO:0000259" key="6">
    <source>
        <dbReference type="PROSITE" id="PS51184"/>
    </source>
</evidence>
<dbReference type="SMART" id="SM01014">
    <property type="entry name" value="ARID"/>
    <property type="match status" value="1"/>
</dbReference>
<feature type="compositionally biased region" description="Low complexity" evidence="3">
    <location>
        <begin position="1119"/>
        <end position="1129"/>
    </location>
</feature>
<protein>
    <recommendedName>
        <fullName evidence="8">ARID domain-containing protein</fullName>
    </recommendedName>
</protein>
<feature type="compositionally biased region" description="Polar residues" evidence="3">
    <location>
        <begin position="285"/>
        <end position="299"/>
    </location>
</feature>
<keyword evidence="2" id="KW-0539">Nucleus</keyword>
<dbReference type="GO" id="GO:0010468">
    <property type="term" value="P:regulation of gene expression"/>
    <property type="evidence" value="ECO:0007669"/>
    <property type="project" value="TreeGrafter"/>
</dbReference>
<dbReference type="Gene3D" id="2.60.120.650">
    <property type="entry name" value="Cupin"/>
    <property type="match status" value="1"/>
</dbReference>
<dbReference type="Pfam" id="PF01388">
    <property type="entry name" value="ARID"/>
    <property type="match status" value="1"/>
</dbReference>
<feature type="region of interest" description="Disordered" evidence="3">
    <location>
        <begin position="953"/>
        <end position="1006"/>
    </location>
</feature>
<dbReference type="SUPFAM" id="SSF46774">
    <property type="entry name" value="ARID-like"/>
    <property type="match status" value="1"/>
</dbReference>
<dbReference type="GO" id="GO:0003677">
    <property type="term" value="F:DNA binding"/>
    <property type="evidence" value="ECO:0007669"/>
    <property type="project" value="InterPro"/>
</dbReference>
<feature type="domain" description="ARID" evidence="4">
    <location>
        <begin position="1277"/>
        <end position="1369"/>
    </location>
</feature>
<feature type="compositionally biased region" description="Polar residues" evidence="3">
    <location>
        <begin position="1130"/>
        <end position="1149"/>
    </location>
</feature>
<feature type="compositionally biased region" description="Polar residues" evidence="3">
    <location>
        <begin position="1082"/>
        <end position="1104"/>
    </location>
</feature>
<dbReference type="EMBL" id="GEDC01009584">
    <property type="protein sequence ID" value="JAS27714.1"/>
    <property type="molecule type" value="Transcribed_RNA"/>
</dbReference>
<dbReference type="PANTHER" id="PTHR10694">
    <property type="entry name" value="LYSINE-SPECIFIC DEMETHYLASE"/>
    <property type="match status" value="1"/>
</dbReference>
<evidence type="ECO:0000313" key="7">
    <source>
        <dbReference type="EMBL" id="JAS27714.1"/>
    </source>
</evidence>
<dbReference type="GO" id="GO:0006338">
    <property type="term" value="P:chromatin remodeling"/>
    <property type="evidence" value="ECO:0007669"/>
    <property type="project" value="TreeGrafter"/>
</dbReference>
<dbReference type="PROSITE" id="PS51011">
    <property type="entry name" value="ARID"/>
    <property type="match status" value="1"/>
</dbReference>
<sequence>ENNGLAAIGQTVSNYIQKDVQQFLYKKKEEGKNNSNNNDRKLPDSNFSTIIFDPQKIDHKTTGTVNNNFDNTESLGNPMKVIPKKTISTGQPLASKFVPYNIENPNLPILPMPKLNIEQQSVSKLEHTITSNKMPQQRQEIYWVDKNVSGKVEERNFFKEGTKSNLELRVSEDKSVMKTPQKNEQYFGNMKEVKSSAVIDPKFKPDVPLPGFQILKSSAKPKSMLKPGTLIDIAGGLNVGLQSESMNAFMRPPLDNAMTKAIKTDFVSDYSPAQSQGYNPAVPQPQRTDFNSEPPSFAQSKVKDEFVGKTDWAGTIKKERVESPIQFKNRTAVSNTWRQAFKNVKLPGESSTATSMDKPVVKKPLSVTALAKKHILTKSDTSSPEKSLPTQQSIPFLRQSKLFLGVNQSQVNKSRSSNVNVKPRPTEEIDMNNLREKEEEFLRSFVGGDFAKISTDLNNINVGIEKQIIQTETLIIQPRDEHIDLTLPKISNIDIRRTNSPIQNVSVSIEEKGLRFDNDRTKSRSNSPFTLQSRGETVELNSPGTSQDDDLNLSFPGSVFSVKDRTPSPSSRHIPIPALPVFTKSVPSASPIFSEAKHHSLPLSVEHTLKKISLSKMPSNKKSVSTGSNPAKLEEIKDVNSTVKSEEVNNRFPKSDSEPNMKSFDHNTASFDVSKDTSSSAHCLNPDISPLNIDLMEKKKVNMSREYIKKWLSDSTSVGIEHKQNCGIFDRNHCECGYKTVASAQISENVQEEKSVKCEENVVGGDPKIVIISEPSSSKSSNNLTEKMIKSNEKSVEIIEEEKRLFLSEKKSLTQNLKVGNNEENIFCEPVLNKTPSPKVKKKNIELLKLPDPNVRNKISVENALFESNMEDQLSPITLKPKYFRQSNYKPGDSEAELSSRDPSEVSSPPPRDDLSSNDDSPDKFAHPEKRIIFQQRRAAKKVKIRKEILLSPSPSAFSPDNESSVYAFDPDPPPTNTTPPFRRCRKDGRTSSTATDDDESTPSSASIAVQVNLNDNEAVLECSTQTEDDNQSEGHLFYIPLQQSHADVAKTQQMIQGVEVKLGTEGPDQKVIMRAKLVTGPPSTFSRQPSPSSARALMSTQTPRCGKPEQKVRPLSVKPPVGTVTPTTRASLAQTSPEPDTCDTSGKNSAPGPSKIVSESEGKPSKTKSPESNVLASLKMPKRSKGKQPLFTPVSICAEFPTAGDCAKLVEAPTFHPNAKEFQDPLEYINSIRPLAEKFGLCRIVPPSDFKPECKVSDDMRFTAYNQYIHKMLHRWGPNVKEMMAIKKYLATQSIALNQPPWVGGMEIDLPRLYQTVQVCGGLKEVIEKKRWYRVADSMKIPKSAQDRVTKLDDIYCKFLLPYDTLSLEERNKLFEEVENDWRKREKRVNNADEDDSDESDSDDIDECIVKGRSMALNAFYRIARNTMSMYFSKTEQPSASEVEAEFWRHVDTRQCHVCVHSGSIDSGSVGYGFPVAKNSSTSRHPWNLKVLTNNPGSILRSLGPIMGVTVPTLHVGMLFTACCWYRDPHGLPWIEYLHTGASKIWYGIPDSSSSVFREAVTKLVPR</sequence>
<dbReference type="PROSITE" id="PS51183">
    <property type="entry name" value="JMJN"/>
    <property type="match status" value="1"/>
</dbReference>
<feature type="domain" description="JmjC" evidence="6">
    <location>
        <begin position="1482"/>
        <end position="1568"/>
    </location>
</feature>
<dbReference type="FunFam" id="1.10.150.60:FF:000012">
    <property type="entry name" value="Blast:Protein Jumonji"/>
    <property type="match status" value="1"/>
</dbReference>
<accession>A0A1B6DPV9</accession>
<dbReference type="InterPro" id="IPR003347">
    <property type="entry name" value="JmjC_dom"/>
</dbReference>
<evidence type="ECO:0000256" key="2">
    <source>
        <dbReference type="ARBA" id="ARBA00023242"/>
    </source>
</evidence>
<dbReference type="SMART" id="SM00545">
    <property type="entry name" value="JmjN"/>
    <property type="match status" value="1"/>
</dbReference>
<name>A0A1B6DPV9_9HEMI</name>
<dbReference type="CDD" id="cd16870">
    <property type="entry name" value="ARID_JARD2"/>
    <property type="match status" value="1"/>
</dbReference>
<feature type="non-terminal residue" evidence="7">
    <location>
        <position position="1"/>
    </location>
</feature>
<dbReference type="PANTHER" id="PTHR10694:SF113">
    <property type="entry name" value="PROTEIN JUMONJI"/>
    <property type="match status" value="1"/>
</dbReference>
<feature type="region of interest" description="Disordered" evidence="3">
    <location>
        <begin position="644"/>
        <end position="663"/>
    </location>
</feature>
<dbReference type="InterPro" id="IPR003349">
    <property type="entry name" value="JmjN"/>
</dbReference>
<dbReference type="InterPro" id="IPR001606">
    <property type="entry name" value="ARID_dom"/>
</dbReference>
<comment type="subcellular location">
    <subcellularLocation>
        <location evidence="1">Nucleus</location>
    </subcellularLocation>
</comment>
<organism evidence="7">
    <name type="scientific">Clastoptera arizonana</name>
    <name type="common">Arizona spittle bug</name>
    <dbReference type="NCBI Taxonomy" id="38151"/>
    <lineage>
        <taxon>Eukaryota</taxon>
        <taxon>Metazoa</taxon>
        <taxon>Ecdysozoa</taxon>
        <taxon>Arthropoda</taxon>
        <taxon>Hexapoda</taxon>
        <taxon>Insecta</taxon>
        <taxon>Pterygota</taxon>
        <taxon>Neoptera</taxon>
        <taxon>Paraneoptera</taxon>
        <taxon>Hemiptera</taxon>
        <taxon>Auchenorrhyncha</taxon>
        <taxon>Cercopoidea</taxon>
        <taxon>Clastopteridae</taxon>
        <taxon>Clastoptera</taxon>
    </lineage>
</organism>
<evidence type="ECO:0000259" key="4">
    <source>
        <dbReference type="PROSITE" id="PS51011"/>
    </source>
</evidence>
<feature type="region of interest" description="Disordered" evidence="3">
    <location>
        <begin position="885"/>
        <end position="938"/>
    </location>
</feature>
<reference evidence="7" key="1">
    <citation type="submission" date="2015-12" db="EMBL/GenBank/DDBJ databases">
        <title>De novo transcriptome assembly of four potential Pierce s Disease insect vectors from Arizona vineyards.</title>
        <authorList>
            <person name="Tassone E.E."/>
        </authorList>
    </citation>
    <scope>NUCLEOTIDE SEQUENCE</scope>
</reference>
<dbReference type="SMART" id="SM00501">
    <property type="entry name" value="BRIGHT"/>
    <property type="match status" value="1"/>
</dbReference>
<dbReference type="PROSITE" id="PS51184">
    <property type="entry name" value="JMJC"/>
    <property type="match status" value="1"/>
</dbReference>
<dbReference type="Pfam" id="PF02375">
    <property type="entry name" value="JmjN"/>
    <property type="match status" value="1"/>
</dbReference>
<dbReference type="InterPro" id="IPR036431">
    <property type="entry name" value="ARID_dom_sf"/>
</dbReference>
<gene>
    <name evidence="7" type="ORF">g.36251</name>
</gene>
<evidence type="ECO:0008006" key="8">
    <source>
        <dbReference type="Google" id="ProtNLM"/>
    </source>
</evidence>
<feature type="non-terminal residue" evidence="7">
    <location>
        <position position="1568"/>
    </location>
</feature>
<dbReference type="GO" id="GO:0005634">
    <property type="term" value="C:nucleus"/>
    <property type="evidence" value="ECO:0007669"/>
    <property type="project" value="UniProtKB-SubCell"/>
</dbReference>
<feature type="domain" description="JmjN" evidence="5">
    <location>
        <begin position="1213"/>
        <end position="1254"/>
    </location>
</feature>
<dbReference type="Pfam" id="PF02373">
    <property type="entry name" value="JmjC"/>
    <property type="match status" value="1"/>
</dbReference>
<evidence type="ECO:0000256" key="1">
    <source>
        <dbReference type="ARBA" id="ARBA00004123"/>
    </source>
</evidence>